<sequence length="77" mass="8613">MGVKKFQNLFKTSVPKKQLKTASVATDSTKPDKASNAQKISDKAEIDSYIKSINTKLKDAEMAKKAAQILEEWIKKK</sequence>
<proteinExistence type="predicted"/>
<dbReference type="AlphaFoldDB" id="A0A1Y5FB28"/>
<evidence type="ECO:0000313" key="1">
    <source>
        <dbReference type="EMBL" id="OUR98757.1"/>
    </source>
</evidence>
<gene>
    <name evidence="1" type="ORF">A9Q84_04920</name>
</gene>
<evidence type="ECO:0000313" key="2">
    <source>
        <dbReference type="Proteomes" id="UP000196531"/>
    </source>
</evidence>
<name>A0A1Y5FB28_9BACT</name>
<dbReference type="Proteomes" id="UP000196531">
    <property type="component" value="Unassembled WGS sequence"/>
</dbReference>
<protein>
    <submittedName>
        <fullName evidence="1">Uncharacterized protein</fullName>
    </submittedName>
</protein>
<reference evidence="2" key="1">
    <citation type="journal article" date="2017" name="Proc. Natl. Acad. Sci. U.S.A.">
        <title>Simulation of Deepwater Horizon oil plume reveals substrate specialization within a complex community of hydrocarbon-degraders.</title>
        <authorList>
            <person name="Hu P."/>
            <person name="Dubinsky E.A."/>
            <person name="Probst A.J."/>
            <person name="Wang J."/>
            <person name="Sieber C.M.K."/>
            <person name="Tom L.M."/>
            <person name="Gardinali P."/>
            <person name="Banfield J.F."/>
            <person name="Atlas R.M."/>
            <person name="Andersen G.L."/>
        </authorList>
    </citation>
    <scope>NUCLEOTIDE SEQUENCE [LARGE SCALE GENOMIC DNA]</scope>
</reference>
<organism evidence="1 2">
    <name type="scientific">Halobacteriovorax marinus</name>
    <dbReference type="NCBI Taxonomy" id="97084"/>
    <lineage>
        <taxon>Bacteria</taxon>
        <taxon>Pseudomonadati</taxon>
        <taxon>Bdellovibrionota</taxon>
        <taxon>Bacteriovoracia</taxon>
        <taxon>Bacteriovoracales</taxon>
        <taxon>Halobacteriovoraceae</taxon>
        <taxon>Halobacteriovorax</taxon>
    </lineage>
</organism>
<comment type="caution">
    <text evidence="1">The sequence shown here is derived from an EMBL/GenBank/DDBJ whole genome shotgun (WGS) entry which is preliminary data.</text>
</comment>
<accession>A0A1Y5FB28</accession>
<dbReference type="EMBL" id="MAAO01000004">
    <property type="protein sequence ID" value="OUR98757.1"/>
    <property type="molecule type" value="Genomic_DNA"/>
</dbReference>